<feature type="region of interest" description="Disordered" evidence="1">
    <location>
        <begin position="194"/>
        <end position="224"/>
    </location>
</feature>
<keyword evidence="2" id="KW-1133">Transmembrane helix</keyword>
<feature type="region of interest" description="Disordered" evidence="1">
    <location>
        <begin position="126"/>
        <end position="152"/>
    </location>
</feature>
<evidence type="ECO:0000256" key="2">
    <source>
        <dbReference type="SAM" id="Phobius"/>
    </source>
</evidence>
<reference evidence="3" key="1">
    <citation type="journal article" date="2020" name="Nature">
        <title>Giant virus diversity and host interactions through global metagenomics.</title>
        <authorList>
            <person name="Schulz F."/>
            <person name="Roux S."/>
            <person name="Paez-Espino D."/>
            <person name="Jungbluth S."/>
            <person name="Walsh D.A."/>
            <person name="Denef V.J."/>
            <person name="McMahon K.D."/>
            <person name="Konstantinidis K.T."/>
            <person name="Eloe-Fadrosh E.A."/>
            <person name="Kyrpides N.C."/>
            <person name="Woyke T."/>
        </authorList>
    </citation>
    <scope>NUCLEOTIDE SEQUENCE</scope>
    <source>
        <strain evidence="3">GVMAG-M-3300023174-68</strain>
    </source>
</reference>
<sequence>MSAEAKRSLEACENGVNQMIAISKANQEKVDYYNNTEIPEFNRKQEEWKIRGNDRRRDQDNWRKRYEDEKNKLSGEEEVKSCGGIWTNEGCSGGWRKIEDRHCGALNAQRQSVCRRNDDEVERIARERVGPRPGDFNEMEPQRPSPPEQNNSNINISCCANITQIIASQVNDSTINQANDCMSNLRQGYDNAVVKEQEEGKRKEEEETKRKEEEEERKRKEEERKSLMKKLGVGGFIILCSCALLFIVISLSFGFSSGGEETDMEYASSTYSTPTYVSVPTSIPTSVPTSVPPPPYSETSNENSGFFGGLF</sequence>
<feature type="region of interest" description="Disordered" evidence="1">
    <location>
        <begin position="286"/>
        <end position="311"/>
    </location>
</feature>
<feature type="transmembrane region" description="Helical" evidence="2">
    <location>
        <begin position="231"/>
        <end position="255"/>
    </location>
</feature>
<protein>
    <submittedName>
        <fullName evidence="3">Uncharacterized protein</fullName>
    </submittedName>
</protein>
<accession>A0A6C0DZM2</accession>
<organism evidence="3">
    <name type="scientific">viral metagenome</name>
    <dbReference type="NCBI Taxonomy" id="1070528"/>
    <lineage>
        <taxon>unclassified sequences</taxon>
        <taxon>metagenomes</taxon>
        <taxon>organismal metagenomes</taxon>
    </lineage>
</organism>
<dbReference type="EMBL" id="MN739679">
    <property type="protein sequence ID" value="QHT20615.1"/>
    <property type="molecule type" value="Genomic_DNA"/>
</dbReference>
<keyword evidence="2" id="KW-0472">Membrane</keyword>
<keyword evidence="2" id="KW-0812">Transmembrane</keyword>
<name>A0A6C0DZM2_9ZZZZ</name>
<evidence type="ECO:0000256" key="1">
    <source>
        <dbReference type="SAM" id="MobiDB-lite"/>
    </source>
</evidence>
<evidence type="ECO:0000313" key="3">
    <source>
        <dbReference type="EMBL" id="QHT20615.1"/>
    </source>
</evidence>
<proteinExistence type="predicted"/>
<dbReference type="AlphaFoldDB" id="A0A6C0DZM2"/>